<dbReference type="GO" id="GO:0005886">
    <property type="term" value="C:plasma membrane"/>
    <property type="evidence" value="ECO:0007669"/>
    <property type="project" value="InterPro"/>
</dbReference>
<reference evidence="7 8" key="1">
    <citation type="submission" date="2016-10" db="EMBL/GenBank/DDBJ databases">
        <authorList>
            <person name="de Groot N.N."/>
        </authorList>
    </citation>
    <scope>NUCLEOTIDE SEQUENCE [LARGE SCALE GENOMIC DNA]</scope>
    <source>
        <strain evidence="7 8">DSM 16981</strain>
    </source>
</reference>
<evidence type="ECO:0000256" key="2">
    <source>
        <dbReference type="ARBA" id="ARBA00022692"/>
    </source>
</evidence>
<evidence type="ECO:0000313" key="8">
    <source>
        <dbReference type="Proteomes" id="UP000199309"/>
    </source>
</evidence>
<keyword evidence="4 5" id="KW-0472">Membrane</keyword>
<feature type="transmembrane region" description="Helical" evidence="5">
    <location>
        <begin position="34"/>
        <end position="58"/>
    </location>
</feature>
<keyword evidence="3 5" id="KW-1133">Transmembrane helix</keyword>
<dbReference type="AlphaFoldDB" id="A0A1H0A862"/>
<keyword evidence="8" id="KW-1185">Reference proteome</keyword>
<dbReference type="InterPro" id="IPR010445">
    <property type="entry name" value="LapA_dom"/>
</dbReference>
<dbReference type="RefSeq" id="WP_091652448.1">
    <property type="nucleotide sequence ID" value="NZ_FNHQ01000036.1"/>
</dbReference>
<proteinExistence type="predicted"/>
<evidence type="ECO:0000259" key="6">
    <source>
        <dbReference type="Pfam" id="PF06305"/>
    </source>
</evidence>
<accession>A0A1H0A862</accession>
<evidence type="ECO:0000256" key="4">
    <source>
        <dbReference type="ARBA" id="ARBA00023136"/>
    </source>
</evidence>
<sequence length="117" mass="13473">MLYIILMGIASFFVAVLAIQNSMPVELSFFTMKFNSNLIVVIILSLLAGIFIAFCWGLKLKTQHYIHDRKTQDRINKLEYENKGLKKRVADLNYEEPVPEWRAPQEKGNGSMPPKIK</sequence>
<organism evidence="7 8">
    <name type="scientific">Megasphaera paucivorans</name>
    <dbReference type="NCBI Taxonomy" id="349095"/>
    <lineage>
        <taxon>Bacteria</taxon>
        <taxon>Bacillati</taxon>
        <taxon>Bacillota</taxon>
        <taxon>Negativicutes</taxon>
        <taxon>Veillonellales</taxon>
        <taxon>Veillonellaceae</taxon>
        <taxon>Megasphaera</taxon>
    </lineage>
</organism>
<dbReference type="Proteomes" id="UP000199309">
    <property type="component" value="Unassembled WGS sequence"/>
</dbReference>
<dbReference type="EMBL" id="FNHQ01000036">
    <property type="protein sequence ID" value="SDN29818.1"/>
    <property type="molecule type" value="Genomic_DNA"/>
</dbReference>
<evidence type="ECO:0000256" key="3">
    <source>
        <dbReference type="ARBA" id="ARBA00022989"/>
    </source>
</evidence>
<dbReference type="Pfam" id="PF06305">
    <property type="entry name" value="LapA_dom"/>
    <property type="match status" value="1"/>
</dbReference>
<keyword evidence="2 5" id="KW-0812">Transmembrane</keyword>
<evidence type="ECO:0000256" key="1">
    <source>
        <dbReference type="ARBA" id="ARBA00022475"/>
    </source>
</evidence>
<feature type="domain" description="Lipopolysaccharide assembly protein A" evidence="6">
    <location>
        <begin position="20"/>
        <end position="81"/>
    </location>
</feature>
<dbReference type="OrthoDB" id="3035947at2"/>
<evidence type="ECO:0000313" key="7">
    <source>
        <dbReference type="EMBL" id="SDN29818.1"/>
    </source>
</evidence>
<gene>
    <name evidence="7" type="ORF">SAMN05660299_02479</name>
</gene>
<protein>
    <recommendedName>
        <fullName evidence="6">Lipopolysaccharide assembly protein A domain-containing protein</fullName>
    </recommendedName>
</protein>
<name>A0A1H0A862_9FIRM</name>
<keyword evidence="1" id="KW-1003">Cell membrane</keyword>
<evidence type="ECO:0000256" key="5">
    <source>
        <dbReference type="SAM" id="Phobius"/>
    </source>
</evidence>
<dbReference type="STRING" id="349095.SAMN05660299_02479"/>